<protein>
    <submittedName>
        <fullName evidence="1">Uncharacterized protein</fullName>
    </submittedName>
</protein>
<dbReference type="AlphaFoldDB" id="A0A820HZW2"/>
<evidence type="ECO:0000313" key="2">
    <source>
        <dbReference type="Proteomes" id="UP000663823"/>
    </source>
</evidence>
<gene>
    <name evidence="1" type="ORF">OTI717_LOCUS42152</name>
</gene>
<comment type="caution">
    <text evidence="1">The sequence shown here is derived from an EMBL/GenBank/DDBJ whole genome shotgun (WGS) entry which is preliminary data.</text>
</comment>
<name>A0A820HZW2_9BILA</name>
<proteinExistence type="predicted"/>
<dbReference type="EMBL" id="CAJOAX010048198">
    <property type="protein sequence ID" value="CAF4304466.1"/>
    <property type="molecule type" value="Genomic_DNA"/>
</dbReference>
<sequence>MQMSNDEVQEYQKLLTDYKDFRSVIAAFLAGCQLMNED</sequence>
<dbReference type="Proteomes" id="UP000663823">
    <property type="component" value="Unassembled WGS sequence"/>
</dbReference>
<evidence type="ECO:0000313" key="1">
    <source>
        <dbReference type="EMBL" id="CAF4304466.1"/>
    </source>
</evidence>
<accession>A0A820HZW2</accession>
<feature type="non-terminal residue" evidence="1">
    <location>
        <position position="38"/>
    </location>
</feature>
<organism evidence="1 2">
    <name type="scientific">Rotaria sordida</name>
    <dbReference type="NCBI Taxonomy" id="392033"/>
    <lineage>
        <taxon>Eukaryota</taxon>
        <taxon>Metazoa</taxon>
        <taxon>Spiralia</taxon>
        <taxon>Gnathifera</taxon>
        <taxon>Rotifera</taxon>
        <taxon>Eurotatoria</taxon>
        <taxon>Bdelloidea</taxon>
        <taxon>Philodinida</taxon>
        <taxon>Philodinidae</taxon>
        <taxon>Rotaria</taxon>
    </lineage>
</organism>
<reference evidence="1" key="1">
    <citation type="submission" date="2021-02" db="EMBL/GenBank/DDBJ databases">
        <authorList>
            <person name="Nowell W R."/>
        </authorList>
    </citation>
    <scope>NUCLEOTIDE SEQUENCE</scope>
</reference>
<feature type="non-terminal residue" evidence="1">
    <location>
        <position position="1"/>
    </location>
</feature>